<feature type="transmembrane region" description="Helical" evidence="5">
    <location>
        <begin position="346"/>
        <end position="364"/>
    </location>
</feature>
<dbReference type="PANTHER" id="PTHR33258:SF1">
    <property type="entry name" value="TRANSPOSASE INSL FOR INSERTION SEQUENCE ELEMENT IS186A-RELATED"/>
    <property type="match status" value="1"/>
</dbReference>
<dbReference type="InterPro" id="IPR012337">
    <property type="entry name" value="RNaseH-like_sf"/>
</dbReference>
<gene>
    <name evidence="7" type="ORF">CPT03_20690</name>
</gene>
<keyword evidence="5" id="KW-0812">Transmembrane</keyword>
<name>A0A2D1UAU9_9SPHI</name>
<evidence type="ECO:0000256" key="1">
    <source>
        <dbReference type="ARBA" id="ARBA00010075"/>
    </source>
</evidence>
<comment type="similarity">
    <text evidence="1">Belongs to the transposase 11 family.</text>
</comment>
<dbReference type="RefSeq" id="WP_099440603.1">
    <property type="nucleotide sequence ID" value="NZ_CP024091.1"/>
</dbReference>
<dbReference type="PANTHER" id="PTHR33258">
    <property type="entry name" value="TRANSPOSASE INSL FOR INSERTION SEQUENCE ELEMENT IS186A-RELATED"/>
    <property type="match status" value="1"/>
</dbReference>
<keyword evidence="8" id="KW-1185">Reference proteome</keyword>
<dbReference type="GO" id="GO:0004803">
    <property type="term" value="F:transposase activity"/>
    <property type="evidence" value="ECO:0007669"/>
    <property type="project" value="InterPro"/>
</dbReference>
<reference evidence="7 8" key="1">
    <citation type="submission" date="2017-10" db="EMBL/GenBank/DDBJ databases">
        <title>Whole genome of Pedobacter ginsengisoli T01R-27 isolated from tomato rhizosphere.</title>
        <authorList>
            <person name="Weon H.-Y."/>
            <person name="Lee S.A."/>
            <person name="Sang M.K."/>
            <person name="Song J."/>
        </authorList>
    </citation>
    <scope>NUCLEOTIDE SEQUENCE [LARGE SCALE GENOMIC DNA]</scope>
    <source>
        <strain evidence="7 8">T01R-27</strain>
    </source>
</reference>
<dbReference type="InterPro" id="IPR002559">
    <property type="entry name" value="Transposase_11"/>
</dbReference>
<dbReference type="Pfam" id="PF01609">
    <property type="entry name" value="DDE_Tnp_1"/>
    <property type="match status" value="1"/>
</dbReference>
<keyword evidence="2" id="KW-0815">Transposition</keyword>
<sequence>MAKFKDHAISAKHLLGYIPEALISNLSLTTKIDHYAKVLHGNKLFYLLLYGILDNEKLSQRTLEDTFNDSVFKVLFNLDEDERVRRSSISERLSKIDPDYFKQIYECIYDQFSSLYSLTEREKYNLIRVDSSMVSETVGKLTEGLDNKSGKKAVKYSIAFDGVLPCQSHVFTSKGYASEDLALPEAVVAHVKKETDHQNIYVMDRGLQSIRNMKTFSSNAITFICRTKENKKFVELESLIQENQDLDLGESNLLKDSKVQLYTGVAVNNKKGNKHFREELVDSPFRLIIVESKLDGKKYWFLSNDFDLSAKEMAQAYRRRWDIEVFFRFLKQELNMSHLVSLNKNGIQVMLYMTLMTAMLVLIYKKANKLTYKTAKRRFSMEVRDLAIALIVVQCGGDPGLFFKT</sequence>
<proteinExistence type="inferred from homology"/>
<keyword evidence="5" id="KW-0472">Membrane</keyword>
<evidence type="ECO:0000256" key="4">
    <source>
        <dbReference type="ARBA" id="ARBA00023172"/>
    </source>
</evidence>
<dbReference type="Gene3D" id="3.90.350.10">
    <property type="entry name" value="Transposase Inhibitor Protein From Tn5, Chain A, domain 1"/>
    <property type="match status" value="1"/>
</dbReference>
<keyword evidence="5" id="KW-1133">Transmembrane helix</keyword>
<evidence type="ECO:0000256" key="2">
    <source>
        <dbReference type="ARBA" id="ARBA00022578"/>
    </source>
</evidence>
<dbReference type="SUPFAM" id="SSF53098">
    <property type="entry name" value="Ribonuclease H-like"/>
    <property type="match status" value="1"/>
</dbReference>
<dbReference type="InterPro" id="IPR047952">
    <property type="entry name" value="Transpos_IS4"/>
</dbReference>
<dbReference type="NCBIfam" id="NF033592">
    <property type="entry name" value="transpos_IS4_1"/>
    <property type="match status" value="1"/>
</dbReference>
<feature type="domain" description="Transposase IS4-like" evidence="6">
    <location>
        <begin position="129"/>
        <end position="360"/>
    </location>
</feature>
<protein>
    <submittedName>
        <fullName evidence="7">Transposase</fullName>
    </submittedName>
</protein>
<keyword evidence="4" id="KW-0233">DNA recombination</keyword>
<dbReference type="Proteomes" id="UP000223749">
    <property type="component" value="Chromosome"/>
</dbReference>
<dbReference type="GO" id="GO:0006313">
    <property type="term" value="P:DNA transposition"/>
    <property type="evidence" value="ECO:0007669"/>
    <property type="project" value="InterPro"/>
</dbReference>
<evidence type="ECO:0000256" key="3">
    <source>
        <dbReference type="ARBA" id="ARBA00023125"/>
    </source>
</evidence>
<dbReference type="OrthoDB" id="7327264at2"/>
<evidence type="ECO:0000313" key="7">
    <source>
        <dbReference type="EMBL" id="ATP58709.1"/>
    </source>
</evidence>
<dbReference type="GO" id="GO:0003677">
    <property type="term" value="F:DNA binding"/>
    <property type="evidence" value="ECO:0007669"/>
    <property type="project" value="UniProtKB-KW"/>
</dbReference>
<accession>A0A2D1UAU9</accession>
<evidence type="ECO:0000313" key="8">
    <source>
        <dbReference type="Proteomes" id="UP000223749"/>
    </source>
</evidence>
<dbReference type="KEGG" id="pgs:CPT03_20690"/>
<evidence type="ECO:0000259" key="6">
    <source>
        <dbReference type="Pfam" id="PF01609"/>
    </source>
</evidence>
<evidence type="ECO:0000256" key="5">
    <source>
        <dbReference type="SAM" id="Phobius"/>
    </source>
</evidence>
<organism evidence="7 8">
    <name type="scientific">Pedobacter ginsengisoli</name>
    <dbReference type="NCBI Taxonomy" id="363852"/>
    <lineage>
        <taxon>Bacteria</taxon>
        <taxon>Pseudomonadati</taxon>
        <taxon>Bacteroidota</taxon>
        <taxon>Sphingobacteriia</taxon>
        <taxon>Sphingobacteriales</taxon>
        <taxon>Sphingobacteriaceae</taxon>
        <taxon>Pedobacter</taxon>
    </lineage>
</organism>
<dbReference type="AlphaFoldDB" id="A0A2D1UAU9"/>
<dbReference type="EMBL" id="CP024091">
    <property type="protein sequence ID" value="ATP58709.1"/>
    <property type="molecule type" value="Genomic_DNA"/>
</dbReference>
<keyword evidence="3" id="KW-0238">DNA-binding</keyword>